<gene>
    <name evidence="1" type="ORF">SETIT_9G581100v2</name>
</gene>
<name>A0A368SXB1_SETIT</name>
<reference evidence="1" key="2">
    <citation type="submission" date="2015-07" db="EMBL/GenBank/DDBJ databases">
        <authorList>
            <person name="Noorani M."/>
        </authorList>
    </citation>
    <scope>NUCLEOTIDE SEQUENCE</scope>
    <source>
        <strain evidence="1">Yugu1</strain>
    </source>
</reference>
<dbReference type="AlphaFoldDB" id="A0A368SXB1"/>
<proteinExistence type="predicted"/>
<organism evidence="1">
    <name type="scientific">Setaria italica</name>
    <name type="common">Foxtail millet</name>
    <name type="synonym">Panicum italicum</name>
    <dbReference type="NCBI Taxonomy" id="4555"/>
    <lineage>
        <taxon>Eukaryota</taxon>
        <taxon>Viridiplantae</taxon>
        <taxon>Streptophyta</taxon>
        <taxon>Embryophyta</taxon>
        <taxon>Tracheophyta</taxon>
        <taxon>Spermatophyta</taxon>
        <taxon>Magnoliopsida</taxon>
        <taxon>Liliopsida</taxon>
        <taxon>Poales</taxon>
        <taxon>Poaceae</taxon>
        <taxon>PACMAD clade</taxon>
        <taxon>Panicoideae</taxon>
        <taxon>Panicodae</taxon>
        <taxon>Paniceae</taxon>
        <taxon>Cenchrinae</taxon>
        <taxon>Setaria</taxon>
    </lineage>
</organism>
<evidence type="ECO:0000313" key="1">
    <source>
        <dbReference type="EMBL" id="RCV47072.1"/>
    </source>
</evidence>
<sequence length="54" mass="5995">MVSCVTRVEESFNQFRAQDNNICSLTMDTYPDPATLAKAMGARKSVVTVLVEKK</sequence>
<protein>
    <submittedName>
        <fullName evidence="1">Uncharacterized protein</fullName>
    </submittedName>
</protein>
<dbReference type="EMBL" id="CM003536">
    <property type="protein sequence ID" value="RCV47072.1"/>
    <property type="molecule type" value="Genomic_DNA"/>
</dbReference>
<accession>A0A368SXB1</accession>
<reference evidence="1" key="1">
    <citation type="journal article" date="2012" name="Nat. Biotechnol.">
        <title>Reference genome sequence of the model plant Setaria.</title>
        <authorList>
            <person name="Bennetzen J.L."/>
            <person name="Schmutz J."/>
            <person name="Wang H."/>
            <person name="Percifield R."/>
            <person name="Hawkins J."/>
            <person name="Pontaroli A.C."/>
            <person name="Estep M."/>
            <person name="Feng L."/>
            <person name="Vaughn J.N."/>
            <person name="Grimwood J."/>
            <person name="Jenkins J."/>
            <person name="Barry K."/>
            <person name="Lindquist E."/>
            <person name="Hellsten U."/>
            <person name="Deshpande S."/>
            <person name="Wang X."/>
            <person name="Wu X."/>
            <person name="Mitros T."/>
            <person name="Triplett J."/>
            <person name="Yang X."/>
            <person name="Ye C.Y."/>
            <person name="Mauro-Herrera M."/>
            <person name="Wang L."/>
            <person name="Li P."/>
            <person name="Sharma M."/>
            <person name="Sharma R."/>
            <person name="Ronald P.C."/>
            <person name="Panaud O."/>
            <person name="Kellogg E.A."/>
            <person name="Brutnell T.P."/>
            <person name="Doust A.N."/>
            <person name="Tuskan G.A."/>
            <person name="Rokhsar D."/>
            <person name="Devos K.M."/>
        </authorList>
    </citation>
    <scope>NUCLEOTIDE SEQUENCE [LARGE SCALE GENOMIC DNA]</scope>
    <source>
        <strain evidence="1">Yugu1</strain>
    </source>
</reference>